<evidence type="ECO:0000313" key="1">
    <source>
        <dbReference type="EMBL" id="GME91778.1"/>
    </source>
</evidence>
<dbReference type="EMBL" id="BSXV01001106">
    <property type="protein sequence ID" value="GME91778.1"/>
    <property type="molecule type" value="Genomic_DNA"/>
</dbReference>
<proteinExistence type="predicted"/>
<gene>
    <name evidence="1" type="ORF">Cboi01_000244300</name>
</gene>
<name>A0ACB5TMR6_CANBO</name>
<dbReference type="Proteomes" id="UP001165101">
    <property type="component" value="Unassembled WGS sequence"/>
</dbReference>
<comment type="caution">
    <text evidence="1">The sequence shown here is derived from an EMBL/GenBank/DDBJ whole genome shotgun (WGS) entry which is preliminary data.</text>
</comment>
<protein>
    <submittedName>
        <fullName evidence="1">Unnamed protein product</fullName>
    </submittedName>
</protein>
<accession>A0ACB5TMR6</accession>
<organism evidence="1 2">
    <name type="scientific">Candida boidinii</name>
    <name type="common">Yeast</name>
    <dbReference type="NCBI Taxonomy" id="5477"/>
    <lineage>
        <taxon>Eukaryota</taxon>
        <taxon>Fungi</taxon>
        <taxon>Dikarya</taxon>
        <taxon>Ascomycota</taxon>
        <taxon>Saccharomycotina</taxon>
        <taxon>Pichiomycetes</taxon>
        <taxon>Pichiales</taxon>
        <taxon>Pichiaceae</taxon>
        <taxon>Ogataea</taxon>
        <taxon>Ogataea/Candida clade</taxon>
    </lineage>
</organism>
<keyword evidence="2" id="KW-1185">Reference proteome</keyword>
<evidence type="ECO:0000313" key="2">
    <source>
        <dbReference type="Proteomes" id="UP001165101"/>
    </source>
</evidence>
<sequence>MPFTPYKAFNLKLDTISSDNTDFSQTDSEMKKSNIPNKKLNSSSSLNGSSLNGGNVAMDSVMSSRFNMNRNNSSSSFNSNNLNNGNSNSSGSNNGLNTKNQTRNKNSSNYSKRNNGNRKKPDIDIYEYDNLEASLLRTKGKKGVDISHLLNFTLPEHDQQHDYDSPNSSNNRSSKYRNKKKNQLSYGMNLSGRSYINVNYKFIVDYRLDYKIQSLDPNVPLDDSSILRVIIPKNDTQCSICLSDDLVAPRMTRCGHVFCYPCIIRLFQSANDDDEEQKKKLANTDYNYSKKKSIKCPLCSEFIKENHTLLPVLISQIDERFEKPVVGEESILQLMFRPRSKSLALPYHLFLSSPNSVYEGNIPWIDEDSTTEDFLSRNGYAQFARIMKSNWNFLNRCFEKEINDLKNLKLSDQLNYNDIGLHYDEAIRKIELSRDTLKTSFDESSDGFQEQNSNGQIDDLIESLDSIDINKLSSLQHDKQNINLEENGFYFYQTSFNSRIKFFLSSLDIQILKNLYGDYQLFPVVLKMKIENINYENSIVTEELIHKLKYLGHLPLGTEVGFLELDWFEQNTNSNGRNNNNNKKRSILPDEIYQMFKKQLLDRHQRMMSKKIREEKNRIRSEKELELKTLEFYSNENKMKLEDYGYTPHSNLKLVNEFDSTFGSRPSFGEEDAPALSETYSPPFNSTDAHSDTAVSDGENDINNFNNTTNNSGNEYQKTVWGTTILKSQNNFEEDEFDDGIDAEFIIQQAKSQQATNKKGKKKKIILRLV</sequence>
<reference evidence="1" key="1">
    <citation type="submission" date="2023-04" db="EMBL/GenBank/DDBJ databases">
        <title>Candida boidinii NBRC 1967.</title>
        <authorList>
            <person name="Ichikawa N."/>
            <person name="Sato H."/>
            <person name="Tonouchi N."/>
        </authorList>
    </citation>
    <scope>NUCLEOTIDE SEQUENCE</scope>
    <source>
        <strain evidence="1">NBRC 1967</strain>
    </source>
</reference>